<gene>
    <name evidence="1" type="ORF">ENI96_09865</name>
</gene>
<evidence type="ECO:0000313" key="1">
    <source>
        <dbReference type="EMBL" id="HEB96720.1"/>
    </source>
</evidence>
<protein>
    <recommendedName>
        <fullName evidence="2">Cysteine-rich CWC family protein</fullName>
    </recommendedName>
</protein>
<comment type="caution">
    <text evidence="1">The sequence shown here is derived from an EMBL/GenBank/DDBJ whole genome shotgun (WGS) entry which is preliminary data.</text>
</comment>
<dbReference type="Pfam" id="PF14375">
    <property type="entry name" value="Cys_rich_CWC"/>
    <property type="match status" value="1"/>
</dbReference>
<name>A0A831RPH9_9GAMM</name>
<dbReference type="InterPro" id="IPR032720">
    <property type="entry name" value="Cys_rich_CWC"/>
</dbReference>
<organism evidence="1">
    <name type="scientific">Sedimenticola thiotaurini</name>
    <dbReference type="NCBI Taxonomy" id="1543721"/>
    <lineage>
        <taxon>Bacteria</taxon>
        <taxon>Pseudomonadati</taxon>
        <taxon>Pseudomonadota</taxon>
        <taxon>Gammaproteobacteria</taxon>
        <taxon>Chromatiales</taxon>
        <taxon>Sedimenticolaceae</taxon>
        <taxon>Sedimenticola</taxon>
    </lineage>
</organism>
<dbReference type="EMBL" id="DRKP01000112">
    <property type="protein sequence ID" value="HEB96720.1"/>
    <property type="molecule type" value="Genomic_DNA"/>
</dbReference>
<dbReference type="AlphaFoldDB" id="A0A831RPH9"/>
<accession>A0A831RPH9</accession>
<proteinExistence type="predicted"/>
<evidence type="ECO:0008006" key="2">
    <source>
        <dbReference type="Google" id="ProtNLM"/>
    </source>
</evidence>
<reference evidence="1" key="1">
    <citation type="journal article" date="2020" name="mSystems">
        <title>Genome- and Community-Level Interaction Insights into Carbon Utilization and Element Cycling Functions of Hydrothermarchaeota in Hydrothermal Sediment.</title>
        <authorList>
            <person name="Zhou Z."/>
            <person name="Liu Y."/>
            <person name="Xu W."/>
            <person name="Pan J."/>
            <person name="Luo Z.H."/>
            <person name="Li M."/>
        </authorList>
    </citation>
    <scope>NUCLEOTIDE SEQUENCE [LARGE SCALE GENOMIC DNA]</scope>
    <source>
        <strain evidence="1">HyVt-443</strain>
    </source>
</reference>
<sequence>MNTGEQKSCPRCGRRFLCMHRSGQRCGCCDVTLSASVTAALRERYDDCLCVDCLKRLEREWRGAVAASAGDPGAGG</sequence>
<dbReference type="Proteomes" id="UP000886251">
    <property type="component" value="Unassembled WGS sequence"/>
</dbReference>